<comment type="similarity">
    <text evidence="6">Belongs to the ribonuclease III family. Mitochondrion-specific ribosomal protein mL44 subfamily.</text>
</comment>
<keyword evidence="12" id="KW-1185">Reference proteome</keyword>
<reference evidence="11 12" key="2">
    <citation type="submission" date="2019-11" db="EMBL/GenBank/DDBJ databases">
        <authorList>
            <person name="Lu H."/>
        </authorList>
    </citation>
    <scope>NUCLEOTIDE SEQUENCE [LARGE SCALE GENOMIC DNA]</scope>
    <source>
        <strain evidence="11 12">FIM1</strain>
    </source>
</reference>
<dbReference type="Gene3D" id="3.30.160.20">
    <property type="match status" value="1"/>
</dbReference>
<evidence type="ECO:0000256" key="4">
    <source>
        <dbReference type="ARBA" id="ARBA00023128"/>
    </source>
</evidence>
<gene>
    <name evidence="11" type="primary">MRPL3</name>
    <name evidence="11" type="ORF">FIM1_2842</name>
</gene>
<dbReference type="PROSITE" id="PS50142">
    <property type="entry name" value="RNASE_3_2"/>
    <property type="match status" value="1"/>
</dbReference>
<dbReference type="InterPro" id="IPR000999">
    <property type="entry name" value="RNase_III_dom"/>
</dbReference>
<evidence type="ECO:0000256" key="2">
    <source>
        <dbReference type="ARBA" id="ARBA00022884"/>
    </source>
</evidence>
<evidence type="ECO:0000256" key="6">
    <source>
        <dbReference type="ARBA" id="ARBA00024034"/>
    </source>
</evidence>
<dbReference type="InterPro" id="IPR044443">
    <property type="entry name" value="Ribosomal_mL44_DSRM_fung"/>
</dbReference>
<organism evidence="11 12">
    <name type="scientific">Kluyveromyces marxianus</name>
    <name type="common">Yeast</name>
    <name type="synonym">Candida kefyr</name>
    <dbReference type="NCBI Taxonomy" id="4911"/>
    <lineage>
        <taxon>Eukaryota</taxon>
        <taxon>Fungi</taxon>
        <taxon>Dikarya</taxon>
        <taxon>Ascomycota</taxon>
        <taxon>Saccharomycotina</taxon>
        <taxon>Saccharomycetes</taxon>
        <taxon>Saccharomycetales</taxon>
        <taxon>Saccharomycetaceae</taxon>
        <taxon>Kluyveromyces</taxon>
    </lineage>
</organism>
<dbReference type="Pfam" id="PF22892">
    <property type="entry name" value="DSRM_MRPL44"/>
    <property type="match status" value="1"/>
</dbReference>
<protein>
    <recommendedName>
        <fullName evidence="7">Large ribosomal subunit protein mL44</fullName>
    </recommendedName>
</protein>
<proteinExistence type="inferred from homology"/>
<dbReference type="Gene3D" id="1.10.1520.10">
    <property type="entry name" value="Ribonuclease III domain"/>
    <property type="match status" value="1"/>
</dbReference>
<dbReference type="InterPro" id="IPR014720">
    <property type="entry name" value="dsRBD_dom"/>
</dbReference>
<keyword evidence="3 11" id="KW-0689">Ribosomal protein</keyword>
<sequence>MSVLRSLLNPVRVRGFASCTRVYQAEVSELSSLKQYKNTISSLLRGSEQLTSPNLVALHARLNLPKEFSYSLLSKCLTCRTAGEKNFDNVSMNIFGKNLLTLTVTSELMKQYPRLPAAVLNAAVDAYINDSVLSHVGRSWGIEVENTSLVDRYAKNENANVTLGKLRFFENSRNELHNFTEANAMAVAVRSIVAGVYSVDSDLNRTRKFISDYILSRKLDVKKLFAFEQPTRELAALCRREGLERPVSKLIAENGRLSKSPLFIVGVFSGEEKLGEGFGSSLKEAKARAATDALLKWYCYQPVESQQQVIIDQGEVLV</sequence>
<evidence type="ECO:0000313" key="12">
    <source>
        <dbReference type="Proteomes" id="UP000422736"/>
    </source>
</evidence>
<evidence type="ECO:0000256" key="7">
    <source>
        <dbReference type="ARBA" id="ARBA00035187"/>
    </source>
</evidence>
<dbReference type="CDD" id="cd19873">
    <property type="entry name" value="DSRM_MRPL3_like"/>
    <property type="match status" value="1"/>
</dbReference>
<keyword evidence="4" id="KW-0496">Mitochondrion</keyword>
<dbReference type="InterPro" id="IPR036389">
    <property type="entry name" value="RNase_III_sf"/>
</dbReference>
<dbReference type="SUPFAM" id="SSF54768">
    <property type="entry name" value="dsRNA-binding domain-like"/>
    <property type="match status" value="1"/>
</dbReference>
<dbReference type="PANTHER" id="PTHR11207:SF32">
    <property type="entry name" value="LARGE RIBOSOMAL SUBUNIT PROTEIN ML44"/>
    <property type="match status" value="1"/>
</dbReference>
<dbReference type="GO" id="GO:0005840">
    <property type="term" value="C:ribosome"/>
    <property type="evidence" value="ECO:0007669"/>
    <property type="project" value="UniProtKB-KW"/>
</dbReference>
<dbReference type="SMART" id="SM00535">
    <property type="entry name" value="RIBOc"/>
    <property type="match status" value="1"/>
</dbReference>
<evidence type="ECO:0000256" key="3">
    <source>
        <dbReference type="ARBA" id="ARBA00022980"/>
    </source>
</evidence>
<feature type="domain" description="RNase III" evidence="10">
    <location>
        <begin position="55"/>
        <end position="142"/>
    </location>
</feature>
<keyword evidence="2 8" id="KW-0694">RNA-binding</keyword>
<dbReference type="InterPro" id="IPR044444">
    <property type="entry name" value="Ribosomal_mL44_DSRM_metazoa"/>
</dbReference>
<evidence type="ECO:0000256" key="5">
    <source>
        <dbReference type="ARBA" id="ARBA00023274"/>
    </source>
</evidence>
<evidence type="ECO:0000256" key="8">
    <source>
        <dbReference type="PROSITE-ProRule" id="PRU00266"/>
    </source>
</evidence>
<dbReference type="PROSITE" id="PS50137">
    <property type="entry name" value="DS_RBD"/>
    <property type="match status" value="1"/>
</dbReference>
<dbReference type="PANTHER" id="PTHR11207">
    <property type="entry name" value="RIBONUCLEASE III"/>
    <property type="match status" value="1"/>
</dbReference>
<dbReference type="Proteomes" id="UP000422736">
    <property type="component" value="Chromosome 4"/>
</dbReference>
<dbReference type="SUPFAM" id="SSF69065">
    <property type="entry name" value="RNase III domain-like"/>
    <property type="match status" value="1"/>
</dbReference>
<evidence type="ECO:0000259" key="10">
    <source>
        <dbReference type="PROSITE" id="PS50142"/>
    </source>
</evidence>
<name>A0ABX6EX02_KLUMA</name>
<dbReference type="EMBL" id="CP015057">
    <property type="protein sequence ID" value="QGN16141.1"/>
    <property type="molecule type" value="Genomic_DNA"/>
</dbReference>
<evidence type="ECO:0000313" key="11">
    <source>
        <dbReference type="EMBL" id="QGN16141.1"/>
    </source>
</evidence>
<evidence type="ECO:0000256" key="1">
    <source>
        <dbReference type="ARBA" id="ARBA00004173"/>
    </source>
</evidence>
<keyword evidence="5" id="KW-0687">Ribonucleoprotein</keyword>
<reference evidence="11 12" key="1">
    <citation type="submission" date="2016-03" db="EMBL/GenBank/DDBJ databases">
        <title>How can Kluyveromyces marxianus grow so fast - potential evolutionary course in Saccharomyces Complex revealed by comparative genomics.</title>
        <authorList>
            <person name="Mo W."/>
            <person name="Lu W."/>
            <person name="Yang X."/>
            <person name="Qi J."/>
            <person name="Lv H."/>
        </authorList>
    </citation>
    <scope>NUCLEOTIDE SEQUENCE [LARGE SCALE GENOMIC DNA]</scope>
    <source>
        <strain evidence="11 12">FIM1</strain>
    </source>
</reference>
<accession>A0ABX6EX02</accession>
<feature type="domain" description="DRBM" evidence="9">
    <location>
        <begin position="229"/>
        <end position="299"/>
    </location>
</feature>
<comment type="subcellular location">
    <subcellularLocation>
        <location evidence="1">Mitochondrion</location>
    </subcellularLocation>
</comment>
<dbReference type="SMART" id="SM00358">
    <property type="entry name" value="DSRM"/>
    <property type="match status" value="1"/>
</dbReference>
<evidence type="ECO:0000259" key="9">
    <source>
        <dbReference type="PROSITE" id="PS50137"/>
    </source>
</evidence>